<accession>A0A0X3PDV5</accession>
<feature type="non-terminal residue" evidence="1">
    <location>
        <position position="1"/>
    </location>
</feature>
<organism evidence="1">
    <name type="scientific">Schistocephalus solidus</name>
    <name type="common">Tapeworm</name>
    <dbReference type="NCBI Taxonomy" id="70667"/>
    <lineage>
        <taxon>Eukaryota</taxon>
        <taxon>Metazoa</taxon>
        <taxon>Spiralia</taxon>
        <taxon>Lophotrochozoa</taxon>
        <taxon>Platyhelminthes</taxon>
        <taxon>Cestoda</taxon>
        <taxon>Eucestoda</taxon>
        <taxon>Diphyllobothriidea</taxon>
        <taxon>Diphyllobothriidae</taxon>
        <taxon>Schistocephalus</taxon>
    </lineage>
</organism>
<evidence type="ECO:0000313" key="1">
    <source>
        <dbReference type="EMBL" id="JAP48087.1"/>
    </source>
</evidence>
<gene>
    <name evidence="1" type="ORF">TR124224</name>
</gene>
<proteinExistence type="predicted"/>
<sequence length="129" mass="15037">QKTLLMARNETQFFFKNMQLPERRSSHSVLIWQLIGGNGKFYATCAKVSFVASHKRQNSKQFLQNLRQLRFFLLLISNSVGVVSRHQEPLVKVKQNVLEVESEFRADCFLNERNFLDSFDELASDLLII</sequence>
<name>A0A0X3PDV5_SCHSO</name>
<dbReference type="AlphaFoldDB" id="A0A0X3PDV5"/>
<dbReference type="EMBL" id="GEEE01015138">
    <property type="protein sequence ID" value="JAP48087.1"/>
    <property type="molecule type" value="Transcribed_RNA"/>
</dbReference>
<reference evidence="1" key="1">
    <citation type="submission" date="2016-01" db="EMBL/GenBank/DDBJ databases">
        <title>Reference transcriptome for the parasite Schistocephalus solidus: insights into the molecular evolution of parasitism.</title>
        <authorList>
            <person name="Hebert F.O."/>
            <person name="Grambauer S."/>
            <person name="Barber I."/>
            <person name="Landry C.R."/>
            <person name="Aubin-Horth N."/>
        </authorList>
    </citation>
    <scope>NUCLEOTIDE SEQUENCE</scope>
</reference>
<protein>
    <submittedName>
        <fullName evidence="1">Uncharacterized protein</fullName>
    </submittedName>
</protein>